<protein>
    <submittedName>
        <fullName evidence="1">Transposase</fullName>
    </submittedName>
</protein>
<dbReference type="EMBL" id="JBHRZH010000023">
    <property type="protein sequence ID" value="MFC3764420.1"/>
    <property type="molecule type" value="Genomic_DNA"/>
</dbReference>
<dbReference type="Proteomes" id="UP001595699">
    <property type="component" value="Unassembled WGS sequence"/>
</dbReference>
<dbReference type="RefSeq" id="WP_205115479.1">
    <property type="nucleotide sequence ID" value="NZ_JAFBCM010000001.1"/>
</dbReference>
<comment type="caution">
    <text evidence="1">The sequence shown here is derived from an EMBL/GenBank/DDBJ whole genome shotgun (WGS) entry which is preliminary data.</text>
</comment>
<evidence type="ECO:0000313" key="1">
    <source>
        <dbReference type="EMBL" id="MFC3764420.1"/>
    </source>
</evidence>
<proteinExistence type="predicted"/>
<reference evidence="2" key="1">
    <citation type="journal article" date="2019" name="Int. J. Syst. Evol. Microbiol.">
        <title>The Global Catalogue of Microorganisms (GCM) 10K type strain sequencing project: providing services to taxonomists for standard genome sequencing and annotation.</title>
        <authorList>
            <consortium name="The Broad Institute Genomics Platform"/>
            <consortium name="The Broad Institute Genome Sequencing Center for Infectious Disease"/>
            <person name="Wu L."/>
            <person name="Ma J."/>
        </authorList>
    </citation>
    <scope>NUCLEOTIDE SEQUENCE [LARGE SCALE GENOMIC DNA]</scope>
    <source>
        <strain evidence="2">CGMCC 4.7241</strain>
    </source>
</reference>
<evidence type="ECO:0000313" key="2">
    <source>
        <dbReference type="Proteomes" id="UP001595699"/>
    </source>
</evidence>
<organism evidence="1 2">
    <name type="scientific">Tenggerimyces flavus</name>
    <dbReference type="NCBI Taxonomy" id="1708749"/>
    <lineage>
        <taxon>Bacteria</taxon>
        <taxon>Bacillati</taxon>
        <taxon>Actinomycetota</taxon>
        <taxon>Actinomycetes</taxon>
        <taxon>Propionibacteriales</taxon>
        <taxon>Nocardioidaceae</taxon>
        <taxon>Tenggerimyces</taxon>
    </lineage>
</organism>
<sequence length="449" mass="48643">MASIVGKRVNGQTYYYLARSGRVGGRPRIVEQEYLGDAESVAEAVRSSGDVSRVRQRPYGDLVAVFGTLRALDVAGVVDSLVGRQRAAVSVGQCLELAVAHRLLARTGESVAAWWEEAAVRRHLRLRAVPPASRLARAVAALPRAAVEAAVGSRARDVLGSSDGRTLFVHDLCVTLDGAVPVSGVDGTVLLESGALGHPTRSFVGALPITDYPELLAVRPRQRSVVDATRFPGVTAFDTRALVAGVDRRVIVVHSANAAAAQTATLEAELTVVARRLERLAELLESGTIRVGREKAATDIARITRVRWVDRVVKTALTSDSLTWSVDEAARRRLTDEVFGKQLLITDHADWSVADVLTAYRARFRLESTLRTFAEPRDAVGVLAVTVAHLMRHRAHQAGLDLSVQELLSTLAGITETELVSPSTGGRPRVRRMLNELTPFQQVLLEIYN</sequence>
<accession>A0ABV7YGD8</accession>
<name>A0ABV7YGD8_9ACTN</name>
<gene>
    <name evidence="1" type="ORF">ACFOUW_26530</name>
</gene>
<keyword evidence="2" id="KW-1185">Reference proteome</keyword>